<keyword evidence="1" id="KW-0812">Transmembrane</keyword>
<evidence type="ECO:0000313" key="3">
    <source>
        <dbReference type="EMBL" id="RXZ87544.1"/>
    </source>
</evidence>
<proteinExistence type="predicted"/>
<gene>
    <name evidence="2" type="ORF">BJ972_001416</name>
    <name evidence="3" type="ORF">ESP50_06415</name>
</gene>
<keyword evidence="1" id="KW-1133">Transmembrane helix</keyword>
<name>A0A4Q2M5V6_9MICO</name>
<dbReference type="RefSeq" id="WP_129173246.1">
    <property type="nucleotide sequence ID" value="NZ_JACCBI010000001.1"/>
</dbReference>
<organism evidence="3 4">
    <name type="scientific">Agromyces atrinae</name>
    <dbReference type="NCBI Taxonomy" id="592376"/>
    <lineage>
        <taxon>Bacteria</taxon>
        <taxon>Bacillati</taxon>
        <taxon>Actinomycetota</taxon>
        <taxon>Actinomycetes</taxon>
        <taxon>Micrococcales</taxon>
        <taxon>Microbacteriaceae</taxon>
        <taxon>Agromyces</taxon>
    </lineage>
</organism>
<feature type="transmembrane region" description="Helical" evidence="1">
    <location>
        <begin position="34"/>
        <end position="56"/>
    </location>
</feature>
<dbReference type="AlphaFoldDB" id="A0A4Q2M5V6"/>
<evidence type="ECO:0000313" key="2">
    <source>
        <dbReference type="EMBL" id="NYD66897.1"/>
    </source>
</evidence>
<keyword evidence="1" id="KW-0472">Membrane</keyword>
<evidence type="ECO:0000313" key="5">
    <source>
        <dbReference type="Proteomes" id="UP000581087"/>
    </source>
</evidence>
<evidence type="ECO:0008006" key="6">
    <source>
        <dbReference type="Google" id="ProtNLM"/>
    </source>
</evidence>
<reference evidence="2 5" key="2">
    <citation type="submission" date="2020-07" db="EMBL/GenBank/DDBJ databases">
        <title>Sequencing the genomes of 1000 actinobacteria strains.</title>
        <authorList>
            <person name="Klenk H.-P."/>
        </authorList>
    </citation>
    <scope>NUCLEOTIDE SEQUENCE [LARGE SCALE GENOMIC DNA]</scope>
    <source>
        <strain evidence="2 5">DSM 23870</strain>
    </source>
</reference>
<dbReference type="OrthoDB" id="5196233at2"/>
<comment type="caution">
    <text evidence="3">The sequence shown here is derived from an EMBL/GenBank/DDBJ whole genome shotgun (WGS) entry which is preliminary data.</text>
</comment>
<evidence type="ECO:0000313" key="4">
    <source>
        <dbReference type="Proteomes" id="UP000292686"/>
    </source>
</evidence>
<sequence length="223" mass="23301">MSAPAPLVIGGVPRVDLLPPEVHAARRRQRDRRIAVVAFGAVVLLTLAGVGGAFALSRAAEESFAAAQARTGDLLLEQASLSDIRVLHDSLDLTQAGLEVSSATDVDWAVLTQSVLDVLPPELAPVSIAALGTSPFVAPEPAAALVTPDTSIVFDLVTRPGTAGAAMTRLDVASVLDRIDALEGVRLSRSTPFRWDPTADAYGVTITVAFDDVHTDRFASEGD</sequence>
<dbReference type="Proteomes" id="UP000581087">
    <property type="component" value="Unassembled WGS sequence"/>
</dbReference>
<dbReference type="EMBL" id="JACCBI010000001">
    <property type="protein sequence ID" value="NYD66897.1"/>
    <property type="molecule type" value="Genomic_DNA"/>
</dbReference>
<dbReference type="Proteomes" id="UP000292686">
    <property type="component" value="Unassembled WGS sequence"/>
</dbReference>
<dbReference type="EMBL" id="SDPM01000002">
    <property type="protein sequence ID" value="RXZ87544.1"/>
    <property type="molecule type" value="Genomic_DNA"/>
</dbReference>
<evidence type="ECO:0000256" key="1">
    <source>
        <dbReference type="SAM" id="Phobius"/>
    </source>
</evidence>
<protein>
    <recommendedName>
        <fullName evidence="6">Fimbrial assembly protein</fullName>
    </recommendedName>
</protein>
<reference evidence="3 4" key="1">
    <citation type="submission" date="2019-01" db="EMBL/GenBank/DDBJ databases">
        <title>Agromyces.</title>
        <authorList>
            <person name="Li J."/>
        </authorList>
    </citation>
    <scope>NUCLEOTIDE SEQUENCE [LARGE SCALE GENOMIC DNA]</scope>
    <source>
        <strain evidence="3 4">DSM 23870</strain>
    </source>
</reference>
<accession>A0A4Q2M5V6</accession>
<keyword evidence="4" id="KW-1185">Reference proteome</keyword>